<feature type="transmembrane region" description="Helical" evidence="6">
    <location>
        <begin position="46"/>
        <end position="65"/>
    </location>
</feature>
<feature type="transmembrane region" description="Helical" evidence="6">
    <location>
        <begin position="77"/>
        <end position="96"/>
    </location>
</feature>
<keyword evidence="4 6" id="KW-0472">Membrane</keyword>
<dbReference type="PANTHER" id="PTHR37422">
    <property type="entry name" value="TEICHURONIC ACID BIOSYNTHESIS PROTEIN TUAE"/>
    <property type="match status" value="1"/>
</dbReference>
<comment type="caution">
    <text evidence="8">The sequence shown here is derived from an EMBL/GenBank/DDBJ whole genome shotgun (WGS) entry which is preliminary data.</text>
</comment>
<feature type="transmembrane region" description="Helical" evidence="6">
    <location>
        <begin position="525"/>
        <end position="550"/>
    </location>
</feature>
<dbReference type="PROSITE" id="PS50005">
    <property type="entry name" value="TPR"/>
    <property type="match status" value="1"/>
</dbReference>
<feature type="transmembrane region" description="Helical" evidence="6">
    <location>
        <begin position="586"/>
        <end position="602"/>
    </location>
</feature>
<feature type="transmembrane region" description="Helical" evidence="6">
    <location>
        <begin position="276"/>
        <end position="293"/>
    </location>
</feature>
<dbReference type="GO" id="GO:0016020">
    <property type="term" value="C:membrane"/>
    <property type="evidence" value="ECO:0007669"/>
    <property type="project" value="UniProtKB-SubCell"/>
</dbReference>
<keyword evidence="2 6" id="KW-0812">Transmembrane</keyword>
<feature type="transmembrane region" description="Helical" evidence="6">
    <location>
        <begin position="494"/>
        <end position="513"/>
    </location>
</feature>
<feature type="transmembrane region" description="Helical" evidence="6">
    <location>
        <begin position="245"/>
        <end position="264"/>
    </location>
</feature>
<dbReference type="PANTHER" id="PTHR37422:SF17">
    <property type="entry name" value="O-ANTIGEN LIGASE"/>
    <property type="match status" value="1"/>
</dbReference>
<accession>A0A841L1X6</accession>
<dbReference type="RefSeq" id="WP_184310903.1">
    <property type="nucleotide sequence ID" value="NZ_JACHEN010000014.1"/>
</dbReference>
<sequence length="979" mass="111443">MTIKTKKKTNDLYGILSPGQYLVFISLCILLFYPPFFRGLFFEKELLITHIFTFILFGIWILSKIKSVTFKLVDSKTDILALGVLLMYGISILYGVNTRLSIAEFLKYANYIAIYFMVKKFTQEYPQTKKYILHALLFSGVIVSIIGVGSAIGTFNYNGAFASGRINSTFQYPNTLASYLFVLFILALGLLQDSESKKEQLLYGGLCNIYLFTFIPTFSRGMWLLAPIIYLVYFACIPNKKKMETIYFSILTMLPAGVFSLFFIRGIGKSPALLQWMITILSIGITIGLIYLLEKRNIDYDKISFRKILMVATVLVIGLVIAITLAFSMTQPLTLSNMSSQEDAYKIVTRDISNIFKNMDYRFEVSAIIKNPENKPYGGRIDIYSINGKGESEVLVTENIVEDKKIDLSFTTLDTTEAIRISFSNYYGNTEVVFDQGKVFDADTGEKINDLKLSYKYIPESLITRINSITAGDSSIQGRMSFYKDALKIIKDRLLFGAGGGAWATLYFMYQSYMYWTTQAHNYFLQLWIEIGTVGLLIYLTFIIMMLFNVFKTLRKSDSDEIKITEVSISIGWVAILAHSVMDFDLSLGAMSILLWTLYALTRQDFVLKVRETTSLKYYRYGIVVLTFALALGSMSLSMAQGFIEDGILATEQKEIQEAIGYFEKAAALDPFSASNRIDLATLYIMTGKNDQEWLLKTEKQLEKAVELEPYSLKILKKAAELSIQTGHYLKGLGYLDQMIEVQPMHIDNYVYQTNGYLTVISFLMNSGDRKSLENVIDKIPDIKNMLNKTAQSSLQPIQMSVGLDLNLQKLDYVLENRGNIEKLKRLKDVEIYNNFDMDIDQNNIPDGARITNTPNGKLKLKENEQYVTLLNEGSDYGVFWIDHMKLESNSNYILEVNYSSTVQDDKFDLYVYDYSSGKSTIIARLDNLQKSDHFTTRTLQFITPEAITAEKQRIGVVHRGNDEGVIKIRQVSLMKENN</sequence>
<proteinExistence type="predicted"/>
<comment type="subcellular location">
    <subcellularLocation>
        <location evidence="1">Membrane</location>
        <topology evidence="1">Multi-pass membrane protein</topology>
    </subcellularLocation>
</comment>
<evidence type="ECO:0000256" key="3">
    <source>
        <dbReference type="ARBA" id="ARBA00022989"/>
    </source>
</evidence>
<dbReference type="Proteomes" id="UP000579281">
    <property type="component" value="Unassembled WGS sequence"/>
</dbReference>
<dbReference type="InterPro" id="IPR019734">
    <property type="entry name" value="TPR_rpt"/>
</dbReference>
<reference evidence="8 9" key="1">
    <citation type="submission" date="2020-08" db="EMBL/GenBank/DDBJ databases">
        <title>Genomic Encyclopedia of Type Strains, Phase IV (KMG-IV): sequencing the most valuable type-strain genomes for metagenomic binning, comparative biology and taxonomic classification.</title>
        <authorList>
            <person name="Goeker M."/>
        </authorList>
    </citation>
    <scope>NUCLEOTIDE SEQUENCE [LARGE SCALE GENOMIC DNA]</scope>
    <source>
        <strain evidence="8 9">DSM 103526</strain>
    </source>
</reference>
<dbReference type="EMBL" id="JACHEN010000014">
    <property type="protein sequence ID" value="MBB6216365.1"/>
    <property type="molecule type" value="Genomic_DNA"/>
</dbReference>
<name>A0A841L1X6_9FIRM</name>
<dbReference type="Gene3D" id="1.25.40.10">
    <property type="entry name" value="Tetratricopeptide repeat domain"/>
    <property type="match status" value="1"/>
</dbReference>
<keyword evidence="8" id="KW-0436">Ligase</keyword>
<feature type="transmembrane region" description="Helical" evidence="6">
    <location>
        <begin position="12"/>
        <end position="34"/>
    </location>
</feature>
<evidence type="ECO:0000256" key="4">
    <source>
        <dbReference type="ARBA" id="ARBA00023136"/>
    </source>
</evidence>
<evidence type="ECO:0000313" key="8">
    <source>
        <dbReference type="EMBL" id="MBB6216365.1"/>
    </source>
</evidence>
<evidence type="ECO:0000313" key="9">
    <source>
        <dbReference type="Proteomes" id="UP000579281"/>
    </source>
</evidence>
<feature type="repeat" description="TPR" evidence="5">
    <location>
        <begin position="640"/>
        <end position="673"/>
    </location>
</feature>
<feature type="domain" description="O-antigen ligase-related" evidence="7">
    <location>
        <begin position="467"/>
        <end position="540"/>
    </location>
</feature>
<keyword evidence="3 6" id="KW-1133">Transmembrane helix</keyword>
<dbReference type="InterPro" id="IPR011990">
    <property type="entry name" value="TPR-like_helical_dom_sf"/>
</dbReference>
<dbReference type="InterPro" id="IPR007016">
    <property type="entry name" value="O-antigen_ligase-rel_domated"/>
</dbReference>
<gene>
    <name evidence="8" type="ORF">HNQ80_002465</name>
</gene>
<dbReference type="AlphaFoldDB" id="A0A841L1X6"/>
<evidence type="ECO:0000259" key="7">
    <source>
        <dbReference type="Pfam" id="PF04932"/>
    </source>
</evidence>
<organism evidence="8 9">
    <name type="scientific">Anaerosolibacter carboniphilus</name>
    <dbReference type="NCBI Taxonomy" id="1417629"/>
    <lineage>
        <taxon>Bacteria</taxon>
        <taxon>Bacillati</taxon>
        <taxon>Bacillota</taxon>
        <taxon>Clostridia</taxon>
        <taxon>Peptostreptococcales</taxon>
        <taxon>Thermotaleaceae</taxon>
        <taxon>Anaerosolibacter</taxon>
    </lineage>
</organism>
<keyword evidence="5" id="KW-0802">TPR repeat</keyword>
<dbReference type="InterPro" id="IPR051533">
    <property type="entry name" value="WaaL-like"/>
</dbReference>
<feature type="transmembrane region" description="Helical" evidence="6">
    <location>
        <begin position="203"/>
        <end position="233"/>
    </location>
</feature>
<feature type="transmembrane region" description="Helical" evidence="6">
    <location>
        <begin position="623"/>
        <end position="644"/>
    </location>
</feature>
<protein>
    <submittedName>
        <fullName evidence="8">O-antigen ligase</fullName>
    </submittedName>
</protein>
<evidence type="ECO:0000256" key="5">
    <source>
        <dbReference type="PROSITE-ProRule" id="PRU00339"/>
    </source>
</evidence>
<dbReference type="Pfam" id="PF04932">
    <property type="entry name" value="Wzy_C"/>
    <property type="match status" value="1"/>
</dbReference>
<feature type="transmembrane region" description="Helical" evidence="6">
    <location>
        <begin position="308"/>
        <end position="329"/>
    </location>
</feature>
<feature type="transmembrane region" description="Helical" evidence="6">
    <location>
        <begin position="172"/>
        <end position="191"/>
    </location>
</feature>
<dbReference type="SUPFAM" id="SSF48452">
    <property type="entry name" value="TPR-like"/>
    <property type="match status" value="1"/>
</dbReference>
<dbReference type="GO" id="GO:0016874">
    <property type="term" value="F:ligase activity"/>
    <property type="evidence" value="ECO:0007669"/>
    <property type="project" value="UniProtKB-KW"/>
</dbReference>
<keyword evidence="9" id="KW-1185">Reference proteome</keyword>
<evidence type="ECO:0000256" key="2">
    <source>
        <dbReference type="ARBA" id="ARBA00022692"/>
    </source>
</evidence>
<evidence type="ECO:0000256" key="6">
    <source>
        <dbReference type="SAM" id="Phobius"/>
    </source>
</evidence>
<feature type="transmembrane region" description="Helical" evidence="6">
    <location>
        <begin position="131"/>
        <end position="152"/>
    </location>
</feature>
<evidence type="ECO:0000256" key="1">
    <source>
        <dbReference type="ARBA" id="ARBA00004141"/>
    </source>
</evidence>